<feature type="transmembrane region" description="Helical" evidence="8">
    <location>
        <begin position="35"/>
        <end position="53"/>
    </location>
</feature>
<dbReference type="InterPro" id="IPR036259">
    <property type="entry name" value="MFS_trans_sf"/>
</dbReference>
<name>A0ABS5AEG8_9PSEU</name>
<dbReference type="PANTHER" id="PTHR23513:SF9">
    <property type="entry name" value="ENTEROBACTIN EXPORTER ENTS"/>
    <property type="match status" value="1"/>
</dbReference>
<comment type="caution">
    <text evidence="10">The sequence shown here is derived from an EMBL/GenBank/DDBJ whole genome shotgun (WGS) entry which is preliminary data.</text>
</comment>
<feature type="transmembrane region" description="Helical" evidence="8">
    <location>
        <begin position="280"/>
        <end position="299"/>
    </location>
</feature>
<evidence type="ECO:0000256" key="1">
    <source>
        <dbReference type="ARBA" id="ARBA00004429"/>
    </source>
</evidence>
<dbReference type="Proteomes" id="UP001519363">
    <property type="component" value="Unassembled WGS sequence"/>
</dbReference>
<comment type="subcellular location">
    <subcellularLocation>
        <location evidence="1">Cell inner membrane</location>
        <topology evidence="1">Multi-pass membrane protein</topology>
    </subcellularLocation>
</comment>
<feature type="domain" description="Major facilitator superfamily (MFS) profile" evidence="9">
    <location>
        <begin position="242"/>
        <end position="451"/>
    </location>
</feature>
<dbReference type="Gene3D" id="1.20.1250.20">
    <property type="entry name" value="MFS general substrate transporter like domains"/>
    <property type="match status" value="1"/>
</dbReference>
<dbReference type="PANTHER" id="PTHR23513">
    <property type="entry name" value="INTEGRAL MEMBRANE EFFLUX PROTEIN-RELATED"/>
    <property type="match status" value="1"/>
</dbReference>
<keyword evidence="2" id="KW-0813">Transport</keyword>
<feature type="transmembrane region" description="Helical" evidence="8">
    <location>
        <begin position="398"/>
        <end position="420"/>
    </location>
</feature>
<feature type="transmembrane region" description="Helical" evidence="8">
    <location>
        <begin position="306"/>
        <end position="323"/>
    </location>
</feature>
<keyword evidence="6 8" id="KW-0472">Membrane</keyword>
<feature type="region of interest" description="Disordered" evidence="7">
    <location>
        <begin position="426"/>
        <end position="451"/>
    </location>
</feature>
<evidence type="ECO:0000313" key="10">
    <source>
        <dbReference type="EMBL" id="MBP2474986.1"/>
    </source>
</evidence>
<protein>
    <submittedName>
        <fullName evidence="10">MFS family permease</fullName>
    </submittedName>
</protein>
<evidence type="ECO:0000256" key="5">
    <source>
        <dbReference type="ARBA" id="ARBA00022989"/>
    </source>
</evidence>
<feature type="transmembrane region" description="Helical" evidence="8">
    <location>
        <begin position="120"/>
        <end position="139"/>
    </location>
</feature>
<organism evidence="10 11">
    <name type="scientific">Crossiella equi</name>
    <dbReference type="NCBI Taxonomy" id="130796"/>
    <lineage>
        <taxon>Bacteria</taxon>
        <taxon>Bacillati</taxon>
        <taxon>Actinomycetota</taxon>
        <taxon>Actinomycetes</taxon>
        <taxon>Pseudonocardiales</taxon>
        <taxon>Pseudonocardiaceae</taxon>
        <taxon>Crossiella</taxon>
    </lineage>
</organism>
<evidence type="ECO:0000259" key="9">
    <source>
        <dbReference type="PROSITE" id="PS50850"/>
    </source>
</evidence>
<sequence>MTGEPDEQPSPGLRARLGRIMIDTRPLRYMSYRRLWMSSTITVIGAQLTTVAVPKQLFDLTGSSAYVGLAGLFGIVPLVIFGIWGGAVADTVDRRKLLLVTNTGVAVTSVLLWLQSLSGYGSVWTVLTVFAVQQAFFAMNMPARSAAIARLVPGELLPAAQALGSTVFMFAAVFGPLAAGSLIAVLGLSTLYLIDAVFLCATLWAVWKLPPLPPLDGPARRAGLRDIVEGFKNLFGHKVLLASFLLDIIAMVAGMPRALYPEMAVRTFGDPEGGGFALGWLYAAMPLGALLFGLFSGWSSRISRHGVALTFAILGWGLAIVGLGLSTSLWMAVVFLALGGMADMVSMIFRGAMLQQAVTDDMRGRTQGVFTVVVAGGPRLADLAHGTAGAAFGTMVAVSGGGVLVIVLTVLAVLALPVLWHYRAPKPESEDDDQPSVDNVVVKQKPNSKGQ</sequence>
<evidence type="ECO:0000256" key="6">
    <source>
        <dbReference type="ARBA" id="ARBA00023136"/>
    </source>
</evidence>
<keyword evidence="5 8" id="KW-1133">Transmembrane helix</keyword>
<keyword evidence="3" id="KW-1003">Cell membrane</keyword>
<keyword evidence="11" id="KW-1185">Reference proteome</keyword>
<dbReference type="InterPro" id="IPR020846">
    <property type="entry name" value="MFS_dom"/>
</dbReference>
<gene>
    <name evidence="10" type="ORF">JOF53_003858</name>
</gene>
<dbReference type="PROSITE" id="PS50850">
    <property type="entry name" value="MFS"/>
    <property type="match status" value="1"/>
</dbReference>
<dbReference type="CDD" id="cd06173">
    <property type="entry name" value="MFS_MefA_like"/>
    <property type="match status" value="1"/>
</dbReference>
<proteinExistence type="predicted"/>
<feature type="transmembrane region" description="Helical" evidence="8">
    <location>
        <begin position="239"/>
        <end position="260"/>
    </location>
</feature>
<feature type="transmembrane region" description="Helical" evidence="8">
    <location>
        <begin position="65"/>
        <end position="85"/>
    </location>
</feature>
<evidence type="ECO:0000256" key="3">
    <source>
        <dbReference type="ARBA" id="ARBA00022475"/>
    </source>
</evidence>
<dbReference type="SUPFAM" id="SSF103473">
    <property type="entry name" value="MFS general substrate transporter"/>
    <property type="match status" value="1"/>
</dbReference>
<reference evidence="10 11" key="1">
    <citation type="submission" date="2021-03" db="EMBL/GenBank/DDBJ databases">
        <title>Sequencing the genomes of 1000 actinobacteria strains.</title>
        <authorList>
            <person name="Klenk H.-P."/>
        </authorList>
    </citation>
    <scope>NUCLEOTIDE SEQUENCE [LARGE SCALE GENOMIC DNA]</scope>
    <source>
        <strain evidence="10 11">DSM 44580</strain>
    </source>
</reference>
<dbReference type="EMBL" id="JAGIOO010000001">
    <property type="protein sequence ID" value="MBP2474986.1"/>
    <property type="molecule type" value="Genomic_DNA"/>
</dbReference>
<dbReference type="InterPro" id="IPR010290">
    <property type="entry name" value="TM_effector"/>
</dbReference>
<evidence type="ECO:0000256" key="4">
    <source>
        <dbReference type="ARBA" id="ARBA00022692"/>
    </source>
</evidence>
<keyword evidence="4 8" id="KW-0812">Transmembrane</keyword>
<dbReference type="Pfam" id="PF05977">
    <property type="entry name" value="MFS_3"/>
    <property type="match status" value="1"/>
</dbReference>
<accession>A0ABS5AEG8</accession>
<evidence type="ECO:0000313" key="11">
    <source>
        <dbReference type="Proteomes" id="UP001519363"/>
    </source>
</evidence>
<evidence type="ECO:0000256" key="2">
    <source>
        <dbReference type="ARBA" id="ARBA00022448"/>
    </source>
</evidence>
<feature type="transmembrane region" description="Helical" evidence="8">
    <location>
        <begin position="329"/>
        <end position="349"/>
    </location>
</feature>
<evidence type="ECO:0000256" key="7">
    <source>
        <dbReference type="SAM" id="MobiDB-lite"/>
    </source>
</evidence>
<evidence type="ECO:0000256" key="8">
    <source>
        <dbReference type="SAM" id="Phobius"/>
    </source>
</evidence>